<dbReference type="EMBL" id="RHIB01000004">
    <property type="protein sequence ID" value="RNA66344.1"/>
    <property type="molecule type" value="Genomic_DNA"/>
</dbReference>
<dbReference type="HAMAP" id="MF_01201">
    <property type="entry name" value="Ala_racemase"/>
    <property type="match status" value="1"/>
</dbReference>
<dbReference type="Pfam" id="PF00842">
    <property type="entry name" value="Ala_racemase_C"/>
    <property type="match status" value="1"/>
</dbReference>
<dbReference type="InterPro" id="IPR011079">
    <property type="entry name" value="Ala_racemase_C"/>
</dbReference>
<dbReference type="Gene3D" id="3.20.20.10">
    <property type="entry name" value="Alanine racemase"/>
    <property type="match status" value="1"/>
</dbReference>
<comment type="cofactor">
    <cofactor evidence="2 5 6">
        <name>pyridoxal 5'-phosphate</name>
        <dbReference type="ChEBI" id="CHEBI:597326"/>
    </cofactor>
</comment>
<gene>
    <name evidence="9" type="primary">alr</name>
    <name evidence="9" type="ORF">EBO34_19720</name>
</gene>
<dbReference type="EC" id="5.1.1.1" evidence="5"/>
<dbReference type="Pfam" id="PF01168">
    <property type="entry name" value="Ala_racemase_N"/>
    <property type="match status" value="1"/>
</dbReference>
<feature type="active site" description="Proton acceptor; specific for L-alanine" evidence="5">
    <location>
        <position position="274"/>
    </location>
</feature>
<dbReference type="SMART" id="SM01005">
    <property type="entry name" value="Ala_racemase_C"/>
    <property type="match status" value="1"/>
</dbReference>
<evidence type="ECO:0000313" key="9">
    <source>
        <dbReference type="EMBL" id="RNA66344.1"/>
    </source>
</evidence>
<accession>A0A3M7TLX5</accession>
<dbReference type="AlphaFoldDB" id="A0A3M7TLX5"/>
<dbReference type="PROSITE" id="PS00395">
    <property type="entry name" value="ALANINE_RACEMASE"/>
    <property type="match status" value="1"/>
</dbReference>
<dbReference type="SUPFAM" id="SSF51419">
    <property type="entry name" value="PLP-binding barrel"/>
    <property type="match status" value="1"/>
</dbReference>
<feature type="binding site" evidence="5 7">
    <location>
        <position position="140"/>
    </location>
    <ligand>
        <name>substrate</name>
    </ligand>
</feature>
<dbReference type="OrthoDB" id="9813814at2"/>
<dbReference type="Proteomes" id="UP000278746">
    <property type="component" value="Unassembled WGS sequence"/>
</dbReference>
<evidence type="ECO:0000256" key="3">
    <source>
        <dbReference type="ARBA" id="ARBA00022898"/>
    </source>
</evidence>
<dbReference type="RefSeq" id="WP_122901842.1">
    <property type="nucleotide sequence ID" value="NZ_RHIB01000004.1"/>
</dbReference>
<dbReference type="GO" id="GO:0030632">
    <property type="term" value="P:D-alanine biosynthetic process"/>
    <property type="evidence" value="ECO:0007669"/>
    <property type="project" value="UniProtKB-UniRule"/>
</dbReference>
<dbReference type="InterPro" id="IPR009006">
    <property type="entry name" value="Ala_racemase/Decarboxylase_C"/>
</dbReference>
<sequence length="392" mass="43343">MGKLREFYRDTWAEVNLNAIEENVQAIKKSLPDGVAYMAVVKANAYGHGAVDVARSALKAGASYLGVAILDEALALRQAGIEAPILVLGYVRPADAALAKKYNITLTVFQKDWVKDALPHLEEGNGKLNLHLKIDTGMGRIGFRTEDEGRELLGFLRHNSSLFEVEGAYTHFATADEKGRSYIDEQHRTFEQFLGWMKAELKTAPPCIHSGNSATALRYKEYSYNMVRVGISMYGLAPSEEVKEEIEVPLKEAFSLHSRVTHCKKLSEGDGVSYGATYRAEKEEWVATIPIGYADGWIRANANGGEVLVNGRRAPIIGRICMDQLMIAVHENVPVGTKVTLIGSQGAETVSADEVARRLGTINYEIPCMISYRVPRAIYKNGELIHLHNEVF</sequence>
<evidence type="ECO:0000256" key="6">
    <source>
        <dbReference type="PIRSR" id="PIRSR600821-50"/>
    </source>
</evidence>
<dbReference type="GO" id="GO:0008784">
    <property type="term" value="F:alanine racemase activity"/>
    <property type="evidence" value="ECO:0007669"/>
    <property type="project" value="UniProtKB-UniRule"/>
</dbReference>
<dbReference type="PANTHER" id="PTHR30511">
    <property type="entry name" value="ALANINE RACEMASE"/>
    <property type="match status" value="1"/>
</dbReference>
<dbReference type="Gene3D" id="2.40.37.10">
    <property type="entry name" value="Lyase, Ornithine Decarboxylase, Chain A, domain 1"/>
    <property type="match status" value="1"/>
</dbReference>
<keyword evidence="10" id="KW-1185">Reference proteome</keyword>
<dbReference type="InterPro" id="IPR029066">
    <property type="entry name" value="PLP-binding_barrel"/>
</dbReference>
<dbReference type="SUPFAM" id="SSF50621">
    <property type="entry name" value="Alanine racemase C-terminal domain-like"/>
    <property type="match status" value="1"/>
</dbReference>
<dbReference type="GO" id="GO:0005829">
    <property type="term" value="C:cytosol"/>
    <property type="evidence" value="ECO:0007669"/>
    <property type="project" value="TreeGrafter"/>
</dbReference>
<comment type="pathway">
    <text evidence="5">Amino-acid biosynthesis; D-alanine biosynthesis; D-alanine from L-alanine: step 1/1.</text>
</comment>
<evidence type="ECO:0000256" key="4">
    <source>
        <dbReference type="ARBA" id="ARBA00023235"/>
    </source>
</evidence>
<evidence type="ECO:0000256" key="1">
    <source>
        <dbReference type="ARBA" id="ARBA00000316"/>
    </source>
</evidence>
<evidence type="ECO:0000259" key="8">
    <source>
        <dbReference type="SMART" id="SM01005"/>
    </source>
</evidence>
<feature type="modified residue" description="N6-(pyridoxal phosphate)lysine" evidence="5 6">
    <location>
        <position position="42"/>
    </location>
</feature>
<keyword evidence="4 5" id="KW-0413">Isomerase</keyword>
<protein>
    <recommendedName>
        <fullName evidence="5">Alanine racemase</fullName>
        <ecNumber evidence="5">5.1.1.1</ecNumber>
    </recommendedName>
</protein>
<organism evidence="9 10">
    <name type="scientific">Alteribacter keqinensis</name>
    <dbReference type="NCBI Taxonomy" id="2483800"/>
    <lineage>
        <taxon>Bacteria</taxon>
        <taxon>Bacillati</taxon>
        <taxon>Bacillota</taxon>
        <taxon>Bacilli</taxon>
        <taxon>Bacillales</taxon>
        <taxon>Bacillaceae</taxon>
        <taxon>Alteribacter</taxon>
    </lineage>
</organism>
<feature type="binding site" evidence="5 7">
    <location>
        <position position="322"/>
    </location>
    <ligand>
        <name>substrate</name>
    </ligand>
</feature>
<comment type="caution">
    <text evidence="9">The sequence shown here is derived from an EMBL/GenBank/DDBJ whole genome shotgun (WGS) entry which is preliminary data.</text>
</comment>
<dbReference type="InterPro" id="IPR020622">
    <property type="entry name" value="Ala_racemase_pyridoxalP-BS"/>
</dbReference>
<evidence type="ECO:0000256" key="5">
    <source>
        <dbReference type="HAMAP-Rule" id="MF_01201"/>
    </source>
</evidence>
<feature type="active site" description="Proton acceptor; specific for D-alanine" evidence="5">
    <location>
        <position position="42"/>
    </location>
</feature>
<dbReference type="PANTHER" id="PTHR30511:SF0">
    <property type="entry name" value="ALANINE RACEMASE, CATABOLIC-RELATED"/>
    <property type="match status" value="1"/>
</dbReference>
<dbReference type="FunFam" id="3.20.20.10:FF:000002">
    <property type="entry name" value="Alanine racemase"/>
    <property type="match status" value="1"/>
</dbReference>
<evidence type="ECO:0000256" key="2">
    <source>
        <dbReference type="ARBA" id="ARBA00001933"/>
    </source>
</evidence>
<dbReference type="CDD" id="cd00430">
    <property type="entry name" value="PLPDE_III_AR"/>
    <property type="match status" value="1"/>
</dbReference>
<dbReference type="PRINTS" id="PR00992">
    <property type="entry name" value="ALARACEMASE"/>
</dbReference>
<dbReference type="FunFam" id="2.40.37.10:FF:000006">
    <property type="entry name" value="Alanine racemase"/>
    <property type="match status" value="1"/>
</dbReference>
<proteinExistence type="inferred from homology"/>
<dbReference type="UniPathway" id="UPA00042">
    <property type="reaction ID" value="UER00497"/>
</dbReference>
<comment type="similarity">
    <text evidence="5">Belongs to the alanine racemase family.</text>
</comment>
<feature type="domain" description="Alanine racemase C-terminal" evidence="8">
    <location>
        <begin position="253"/>
        <end position="379"/>
    </location>
</feature>
<comment type="catalytic activity">
    <reaction evidence="1 5">
        <text>L-alanine = D-alanine</text>
        <dbReference type="Rhea" id="RHEA:20249"/>
        <dbReference type="ChEBI" id="CHEBI:57416"/>
        <dbReference type="ChEBI" id="CHEBI:57972"/>
        <dbReference type="EC" id="5.1.1.1"/>
    </reaction>
</comment>
<evidence type="ECO:0000313" key="10">
    <source>
        <dbReference type="Proteomes" id="UP000278746"/>
    </source>
</evidence>
<evidence type="ECO:0000256" key="7">
    <source>
        <dbReference type="PIRSR" id="PIRSR600821-52"/>
    </source>
</evidence>
<dbReference type="InterPro" id="IPR000821">
    <property type="entry name" value="Ala_racemase"/>
</dbReference>
<dbReference type="InterPro" id="IPR001608">
    <property type="entry name" value="Ala_racemase_N"/>
</dbReference>
<name>A0A3M7TLX5_9BACI</name>
<comment type="function">
    <text evidence="5">Catalyzes the interconversion of L-alanine and D-alanine. May also act on other amino acids.</text>
</comment>
<dbReference type="NCBIfam" id="TIGR00492">
    <property type="entry name" value="alr"/>
    <property type="match status" value="1"/>
</dbReference>
<keyword evidence="3 5" id="KW-0663">Pyridoxal phosphate</keyword>
<reference evidence="9 10" key="1">
    <citation type="submission" date="2018-10" db="EMBL/GenBank/DDBJ databases">
        <title>Bacillus Keqinensis sp. nov., a moderately halophilic bacterium isolated from a saline-alkaline lake.</title>
        <authorList>
            <person name="Wang H."/>
        </authorList>
    </citation>
    <scope>NUCLEOTIDE SEQUENCE [LARGE SCALE GENOMIC DNA]</scope>
    <source>
        <strain evidence="9 10">KQ-3</strain>
    </source>
</reference>
<dbReference type="GO" id="GO:0009252">
    <property type="term" value="P:peptidoglycan biosynthetic process"/>
    <property type="evidence" value="ECO:0007669"/>
    <property type="project" value="TreeGrafter"/>
</dbReference>
<dbReference type="GO" id="GO:0030170">
    <property type="term" value="F:pyridoxal phosphate binding"/>
    <property type="evidence" value="ECO:0007669"/>
    <property type="project" value="UniProtKB-UniRule"/>
</dbReference>